<feature type="compositionally biased region" description="Basic residues" evidence="1">
    <location>
        <begin position="365"/>
        <end position="390"/>
    </location>
</feature>
<feature type="compositionally biased region" description="Low complexity" evidence="1">
    <location>
        <begin position="40"/>
        <end position="51"/>
    </location>
</feature>
<dbReference type="Proteomes" id="UP001152519">
    <property type="component" value="Unassembled WGS sequence"/>
</dbReference>
<organism evidence="2 3">
    <name type="scientific">Actinacidiphila cocklensis</name>
    <dbReference type="NCBI Taxonomy" id="887465"/>
    <lineage>
        <taxon>Bacteria</taxon>
        <taxon>Bacillati</taxon>
        <taxon>Actinomycetota</taxon>
        <taxon>Actinomycetes</taxon>
        <taxon>Kitasatosporales</taxon>
        <taxon>Streptomycetaceae</taxon>
        <taxon>Actinacidiphila</taxon>
    </lineage>
</organism>
<dbReference type="EMBL" id="CAJSLV010000067">
    <property type="protein sequence ID" value="CAG6395921.1"/>
    <property type="molecule type" value="Genomic_DNA"/>
</dbReference>
<feature type="region of interest" description="Disordered" evidence="1">
    <location>
        <begin position="361"/>
        <end position="398"/>
    </location>
</feature>
<feature type="compositionally biased region" description="Basic and acidic residues" evidence="1">
    <location>
        <begin position="262"/>
        <end position="278"/>
    </location>
</feature>
<accession>A0A9W4E937</accession>
<gene>
    <name evidence="2" type="ORF">SCOCK_370072</name>
</gene>
<keyword evidence="3" id="KW-1185">Reference proteome</keyword>
<feature type="region of interest" description="Disordered" evidence="1">
    <location>
        <begin position="105"/>
        <end position="188"/>
    </location>
</feature>
<feature type="compositionally biased region" description="Basic residues" evidence="1">
    <location>
        <begin position="148"/>
        <end position="163"/>
    </location>
</feature>
<reference evidence="2" key="1">
    <citation type="submission" date="2021-05" db="EMBL/GenBank/DDBJ databases">
        <authorList>
            <person name="Arsene-Ploetze F."/>
        </authorList>
    </citation>
    <scope>NUCLEOTIDE SEQUENCE</scope>
    <source>
        <strain evidence="2">DSM 42138</strain>
    </source>
</reference>
<feature type="compositionally biased region" description="Basic residues" evidence="1">
    <location>
        <begin position="109"/>
        <end position="128"/>
    </location>
</feature>
<proteinExistence type="predicted"/>
<feature type="compositionally biased region" description="Basic residues" evidence="1">
    <location>
        <begin position="174"/>
        <end position="188"/>
    </location>
</feature>
<feature type="region of interest" description="Disordered" evidence="1">
    <location>
        <begin position="25"/>
        <end position="75"/>
    </location>
</feature>
<evidence type="ECO:0000313" key="3">
    <source>
        <dbReference type="Proteomes" id="UP001152519"/>
    </source>
</evidence>
<comment type="caution">
    <text evidence="2">The sequence shown here is derived from an EMBL/GenBank/DDBJ whole genome shotgun (WGS) entry which is preliminary data.</text>
</comment>
<evidence type="ECO:0000256" key="1">
    <source>
        <dbReference type="SAM" id="MobiDB-lite"/>
    </source>
</evidence>
<sequence length="490" mass="56623">MGHHRAEQRPVQLRPRRPDRLLRRVAQHARPRPQPGLARPAALLGQQPAGQPGAGRHGRPHHHGSQPLQGEDLRLGRGQRALQRRRLLRQRRLLQGDGLQLLRRGPAYRARRRPRRQALHQRLQHRRPERQEQRPVQPGQVPAVPGRPPRRHRLREPLHRRPGPLRLPGEHAALRRPRPGRCGHRARRPHATARLQLRTPAAGHRLRQHHQGLPGRLPLRGRLPVGRRRRQLLDRRHLPRLWRRHHVRPQLPAQAGLQLHRDRPRRELDDHPAAERRRGAARGGCGQVPGRAELLDHGRYAVADLGLQRPGQPELDAYVLGPADGLLRQQPVVHGRLQQPDLPGYQGRGLVVQRRRQPAVERQLQRHRHQHPVRTVPRRHRSLHRQRRPRRTVDLQRRQQPAMDAELNLYRAPAGQPAGAPLYRHGRFRRAFPPPQGVEPWCIRTPRQAAPSADGPGRPPSCHPCWPSWPPCSPRPSACRCPRQPPRRPW</sequence>
<dbReference type="AlphaFoldDB" id="A0A9W4E937"/>
<feature type="region of interest" description="Disordered" evidence="1">
    <location>
        <begin position="262"/>
        <end position="287"/>
    </location>
</feature>
<name>A0A9W4E937_9ACTN</name>
<feature type="compositionally biased region" description="Low complexity" evidence="1">
    <location>
        <begin position="134"/>
        <end position="144"/>
    </location>
</feature>
<protein>
    <submittedName>
        <fullName evidence="2">Uncharacterized protein</fullName>
    </submittedName>
</protein>
<evidence type="ECO:0000313" key="2">
    <source>
        <dbReference type="EMBL" id="CAG6395921.1"/>
    </source>
</evidence>